<dbReference type="GO" id="GO:0015074">
    <property type="term" value="P:DNA integration"/>
    <property type="evidence" value="ECO:0007669"/>
    <property type="project" value="InterPro"/>
</dbReference>
<dbReference type="AlphaFoldDB" id="A0A438I468"/>
<protein>
    <submittedName>
        <fullName evidence="5">Retrovirus-related Pol polyprotein from transposon TNT 1-94</fullName>
    </submittedName>
</protein>
<name>A0A438I468_VITVI</name>
<reference evidence="5 6" key="1">
    <citation type="journal article" date="2018" name="PLoS Genet.">
        <title>Population sequencing reveals clonal diversity and ancestral inbreeding in the grapevine cultivar Chardonnay.</title>
        <authorList>
            <person name="Roach M.J."/>
            <person name="Johnson D.L."/>
            <person name="Bohlmann J."/>
            <person name="van Vuuren H.J."/>
            <person name="Jones S.J."/>
            <person name="Pretorius I.S."/>
            <person name="Schmidt S.A."/>
            <person name="Borneman A.R."/>
        </authorList>
    </citation>
    <scope>NUCLEOTIDE SEQUENCE [LARGE SCALE GENOMIC DNA]</scope>
    <source>
        <strain evidence="6">cv. Chardonnay</strain>
        <tissue evidence="5">Leaf</tissue>
    </source>
</reference>
<dbReference type="InterPro" id="IPR057670">
    <property type="entry name" value="SH3_retrovirus"/>
</dbReference>
<feature type="chain" id="PRO_5019229276" evidence="3">
    <location>
        <begin position="25"/>
        <end position="893"/>
    </location>
</feature>
<dbReference type="Pfam" id="PF00665">
    <property type="entry name" value="rve"/>
    <property type="match status" value="1"/>
</dbReference>
<evidence type="ECO:0000256" key="3">
    <source>
        <dbReference type="SAM" id="SignalP"/>
    </source>
</evidence>
<evidence type="ECO:0000259" key="4">
    <source>
        <dbReference type="PROSITE" id="PS50994"/>
    </source>
</evidence>
<dbReference type="Proteomes" id="UP000288805">
    <property type="component" value="Unassembled WGS sequence"/>
</dbReference>
<dbReference type="SUPFAM" id="SSF53098">
    <property type="entry name" value="Ribonuclease H-like"/>
    <property type="match status" value="1"/>
</dbReference>
<dbReference type="InterPro" id="IPR001584">
    <property type="entry name" value="Integrase_cat-core"/>
</dbReference>
<dbReference type="InterPro" id="IPR013103">
    <property type="entry name" value="RVT_2"/>
</dbReference>
<accession>A0A438I468</accession>
<keyword evidence="3" id="KW-0732">Signal</keyword>
<keyword evidence="1" id="KW-0479">Metal-binding</keyword>
<evidence type="ECO:0000313" key="5">
    <source>
        <dbReference type="EMBL" id="RVW91499.1"/>
    </source>
</evidence>
<dbReference type="PANTHER" id="PTHR42648:SF28">
    <property type="entry name" value="TRANSPOSON-ENCODED PROTEIN WITH RIBONUCLEASE H-LIKE AND RETROVIRUS ZINC FINGER-LIKE DOMAINS"/>
    <property type="match status" value="1"/>
</dbReference>
<dbReference type="GO" id="GO:0016787">
    <property type="term" value="F:hydrolase activity"/>
    <property type="evidence" value="ECO:0007669"/>
    <property type="project" value="UniProtKB-KW"/>
</dbReference>
<keyword evidence="2" id="KW-0378">Hydrolase</keyword>
<gene>
    <name evidence="5" type="primary">POLX_209</name>
    <name evidence="5" type="ORF">CK203_046174</name>
</gene>
<dbReference type="Gene3D" id="3.30.420.10">
    <property type="entry name" value="Ribonuclease H-like superfamily/Ribonuclease H"/>
    <property type="match status" value="1"/>
</dbReference>
<dbReference type="InterPro" id="IPR012337">
    <property type="entry name" value="RNaseH-like_sf"/>
</dbReference>
<dbReference type="Pfam" id="PF14223">
    <property type="entry name" value="Retrotran_gag_2"/>
    <property type="match status" value="1"/>
</dbReference>
<dbReference type="CDD" id="cd09272">
    <property type="entry name" value="RNase_HI_RT_Ty1"/>
    <property type="match status" value="1"/>
</dbReference>
<dbReference type="GO" id="GO:0046872">
    <property type="term" value="F:metal ion binding"/>
    <property type="evidence" value="ECO:0007669"/>
    <property type="project" value="UniProtKB-KW"/>
</dbReference>
<organism evidence="5 6">
    <name type="scientific">Vitis vinifera</name>
    <name type="common">Grape</name>
    <dbReference type="NCBI Taxonomy" id="29760"/>
    <lineage>
        <taxon>Eukaryota</taxon>
        <taxon>Viridiplantae</taxon>
        <taxon>Streptophyta</taxon>
        <taxon>Embryophyta</taxon>
        <taxon>Tracheophyta</taxon>
        <taxon>Spermatophyta</taxon>
        <taxon>Magnoliopsida</taxon>
        <taxon>eudicotyledons</taxon>
        <taxon>Gunneridae</taxon>
        <taxon>Pentapetalae</taxon>
        <taxon>rosids</taxon>
        <taxon>Vitales</taxon>
        <taxon>Vitaceae</taxon>
        <taxon>Viteae</taxon>
        <taxon>Vitis</taxon>
    </lineage>
</organism>
<dbReference type="InterPro" id="IPR039537">
    <property type="entry name" value="Retrotran_Ty1/copia-like"/>
</dbReference>
<dbReference type="Pfam" id="PF07727">
    <property type="entry name" value="RVT_2"/>
    <property type="match status" value="1"/>
</dbReference>
<proteinExistence type="predicted"/>
<dbReference type="PANTHER" id="PTHR42648">
    <property type="entry name" value="TRANSPOSASE, PUTATIVE-RELATED"/>
    <property type="match status" value="1"/>
</dbReference>
<dbReference type="PROSITE" id="PS50994">
    <property type="entry name" value="INTEGRASE"/>
    <property type="match status" value="1"/>
</dbReference>
<evidence type="ECO:0000256" key="2">
    <source>
        <dbReference type="ARBA" id="ARBA00022801"/>
    </source>
</evidence>
<dbReference type="Pfam" id="PF25597">
    <property type="entry name" value="SH3_retrovirus"/>
    <property type="match status" value="1"/>
</dbReference>
<feature type="signal peptide" evidence="3">
    <location>
        <begin position="1"/>
        <end position="24"/>
    </location>
</feature>
<evidence type="ECO:0000313" key="6">
    <source>
        <dbReference type="Proteomes" id="UP000288805"/>
    </source>
</evidence>
<evidence type="ECO:0000256" key="1">
    <source>
        <dbReference type="ARBA" id="ARBA00022723"/>
    </source>
</evidence>
<feature type="domain" description="Integrase catalytic" evidence="4">
    <location>
        <begin position="368"/>
        <end position="552"/>
    </location>
</feature>
<sequence>MMWSSTLTTSSTISLLLWLRSTFQQLLNMVARTTCFNGAVKAPLETPLGVHFGAATSAISGAIPAPHHTSPVQAPHAAPLKVHFLGLQPVHFKRHTSAVSGVIPAPFQASFHAGKRRPLGVLFRRYSQRLEVTSEDSLAGDVGSRKAPVRLFMPLMQAAPWLAGDEAIHKGGVLPSISDIRCEVPELRGNNFKIWKERILPRLRCMDIDYAIRKDEPDKITDTSTPEEILLYERWEKSNRLSVMYIKTKISVGIRGLIEQLENVRELLKAIDEQFVTSDKALASTLIMKFTSLKLTSIRGVHEHIMEMRDIVAQLKKLDVEMSKSFLVHFILNTLPPQYEPFKISYNTHKDKWSINELMTMCVQEEGRESKPTSQRGATRSSTILEIIHTDICSLDMDSHGQKYFISFIDDLSRYMYLYILRNKNEALEAFKVFKAEVEKQYGKQIKIVRSDRGGEYYGRCLEEGQSPGSFAKFLQEYGIVAQYTMSSSPDQNGIAERRNRTLLDMVRSILSSSKLPKFLWTEALKTSVYILNRVPTKAVPKTPFELLKCWKPSLQHMRVWGCSSEVRIYNLQEKKLDPRTISGYFIGYAEKSKGYKFYCPSHSTRIVESRNAKFLKYDLVSGSDQFRNIVSDIDHTKSQLPSSDGEQLVCKFKKSIYGLKQASRQWYLKFHNMISSFGFEENVMDQCIYLKDMGEASYVIGIKIHRDRFQVGSLMYAQVCTRPDIAFAVGMLGRYQSNPDSDFAGCVDSRKSTSGYIFILAGGAISWRSVKQTMTATSTMEAEFISCFEATSHGVWLKSFISGLRVMDSISRPLSIYCDNSTAVFMAKNNKSGSQSKHINIKYLAIRERVKEKKVVIEHISTELMIVDPLTKGMPPLKFKDHVVNMGLSFLI</sequence>
<dbReference type="InterPro" id="IPR036397">
    <property type="entry name" value="RNaseH_sf"/>
</dbReference>
<comment type="caution">
    <text evidence="5">The sequence shown here is derived from an EMBL/GenBank/DDBJ whole genome shotgun (WGS) entry which is preliminary data.</text>
</comment>
<dbReference type="EMBL" id="QGNW01000144">
    <property type="protein sequence ID" value="RVW91499.1"/>
    <property type="molecule type" value="Genomic_DNA"/>
</dbReference>
<dbReference type="GO" id="GO:0003676">
    <property type="term" value="F:nucleic acid binding"/>
    <property type="evidence" value="ECO:0007669"/>
    <property type="project" value="InterPro"/>
</dbReference>